<dbReference type="EMBL" id="ML208272">
    <property type="protein sequence ID" value="TFK73818.1"/>
    <property type="molecule type" value="Genomic_DNA"/>
</dbReference>
<sequence length="286" mass="32698">MTTSTTPLLSTHPGLPPPPLPNRSFIYPIYGIPYVLSHPSLYPILLSRVAPLLVVSITTITLLFVFLYLPHVAILALFGQMFPMYYAGIMILQESAGVVSILAEAFFTEQQIIDVFDMTLLERTGKEGLRVGEEMVGRVRVLERREVRENGARGEWVLGKYRVYPYLKFKESFKCSVLFLVELPLNLIPVIGTPLFFLLQAYHLGPLHHYHYFQLMGWDDATRKEYIRQNRWKYIAFGLVHVLLQLIPVFNIYFLFSTGAGAALWASKAEGKRFEEDGRETAVVHE</sequence>
<evidence type="ECO:0000313" key="1">
    <source>
        <dbReference type="EMBL" id="TFK73818.1"/>
    </source>
</evidence>
<reference evidence="1 2" key="1">
    <citation type="journal article" date="2019" name="Nat. Ecol. Evol.">
        <title>Megaphylogeny resolves global patterns of mushroom evolution.</title>
        <authorList>
            <person name="Varga T."/>
            <person name="Krizsan K."/>
            <person name="Foldi C."/>
            <person name="Dima B."/>
            <person name="Sanchez-Garcia M."/>
            <person name="Sanchez-Ramirez S."/>
            <person name="Szollosi G.J."/>
            <person name="Szarkandi J.G."/>
            <person name="Papp V."/>
            <person name="Albert L."/>
            <person name="Andreopoulos W."/>
            <person name="Angelini C."/>
            <person name="Antonin V."/>
            <person name="Barry K.W."/>
            <person name="Bougher N.L."/>
            <person name="Buchanan P."/>
            <person name="Buyck B."/>
            <person name="Bense V."/>
            <person name="Catcheside P."/>
            <person name="Chovatia M."/>
            <person name="Cooper J."/>
            <person name="Damon W."/>
            <person name="Desjardin D."/>
            <person name="Finy P."/>
            <person name="Geml J."/>
            <person name="Haridas S."/>
            <person name="Hughes K."/>
            <person name="Justo A."/>
            <person name="Karasinski D."/>
            <person name="Kautmanova I."/>
            <person name="Kiss B."/>
            <person name="Kocsube S."/>
            <person name="Kotiranta H."/>
            <person name="LaButti K.M."/>
            <person name="Lechner B.E."/>
            <person name="Liimatainen K."/>
            <person name="Lipzen A."/>
            <person name="Lukacs Z."/>
            <person name="Mihaltcheva S."/>
            <person name="Morgado L.N."/>
            <person name="Niskanen T."/>
            <person name="Noordeloos M.E."/>
            <person name="Ohm R.A."/>
            <person name="Ortiz-Santana B."/>
            <person name="Ovrebo C."/>
            <person name="Racz N."/>
            <person name="Riley R."/>
            <person name="Savchenko A."/>
            <person name="Shiryaev A."/>
            <person name="Soop K."/>
            <person name="Spirin V."/>
            <person name="Szebenyi C."/>
            <person name="Tomsovsky M."/>
            <person name="Tulloss R.E."/>
            <person name="Uehling J."/>
            <person name="Grigoriev I.V."/>
            <person name="Vagvolgyi C."/>
            <person name="Papp T."/>
            <person name="Martin F.M."/>
            <person name="Miettinen O."/>
            <person name="Hibbett D.S."/>
            <person name="Nagy L.G."/>
        </authorList>
    </citation>
    <scope>NUCLEOTIDE SEQUENCE [LARGE SCALE GENOMIC DNA]</scope>
    <source>
        <strain evidence="1 2">NL-1719</strain>
    </source>
</reference>
<dbReference type="Proteomes" id="UP000308600">
    <property type="component" value="Unassembled WGS sequence"/>
</dbReference>
<protein>
    <submittedName>
        <fullName evidence="1">Uncharacterized protein</fullName>
    </submittedName>
</protein>
<keyword evidence="2" id="KW-1185">Reference proteome</keyword>
<gene>
    <name evidence="1" type="ORF">BDN72DRAFT_761017</name>
</gene>
<name>A0ACD3B6W6_9AGAR</name>
<proteinExistence type="predicted"/>
<evidence type="ECO:0000313" key="2">
    <source>
        <dbReference type="Proteomes" id="UP000308600"/>
    </source>
</evidence>
<organism evidence="1 2">
    <name type="scientific">Pluteus cervinus</name>
    <dbReference type="NCBI Taxonomy" id="181527"/>
    <lineage>
        <taxon>Eukaryota</taxon>
        <taxon>Fungi</taxon>
        <taxon>Dikarya</taxon>
        <taxon>Basidiomycota</taxon>
        <taxon>Agaricomycotina</taxon>
        <taxon>Agaricomycetes</taxon>
        <taxon>Agaricomycetidae</taxon>
        <taxon>Agaricales</taxon>
        <taxon>Pluteineae</taxon>
        <taxon>Pluteaceae</taxon>
        <taxon>Pluteus</taxon>
    </lineage>
</organism>
<accession>A0ACD3B6W6</accession>